<dbReference type="InterPro" id="IPR005828">
    <property type="entry name" value="MFS_sugar_transport-like"/>
</dbReference>
<dbReference type="SUPFAM" id="SSF103473">
    <property type="entry name" value="MFS general substrate transporter"/>
    <property type="match status" value="1"/>
</dbReference>
<feature type="transmembrane region" description="Helical" evidence="8">
    <location>
        <begin position="95"/>
        <end position="115"/>
    </location>
</feature>
<evidence type="ECO:0000259" key="9">
    <source>
        <dbReference type="PROSITE" id="PS50850"/>
    </source>
</evidence>
<dbReference type="PANTHER" id="PTHR48022:SF24">
    <property type="entry name" value="HEXOSE TRANSPORTER PROTEIN (AFU_ORTHOLOGUE AFUA_8G04480)"/>
    <property type="match status" value="1"/>
</dbReference>
<evidence type="ECO:0000256" key="8">
    <source>
        <dbReference type="SAM" id="Phobius"/>
    </source>
</evidence>
<keyword evidence="11" id="KW-1185">Reference proteome</keyword>
<keyword evidence="5 8" id="KW-1133">Transmembrane helix</keyword>
<feature type="transmembrane region" description="Helical" evidence="8">
    <location>
        <begin position="271"/>
        <end position="297"/>
    </location>
</feature>
<proteinExistence type="inferred from homology"/>
<dbReference type="OrthoDB" id="6133115at2759"/>
<dbReference type="AlphaFoldDB" id="A0A167QJM3"/>
<reference evidence="10 11" key="1">
    <citation type="journal article" date="2016" name="Mol. Biol. Evol.">
        <title>Comparative Genomics of Early-Diverging Mushroom-Forming Fungi Provides Insights into the Origins of Lignocellulose Decay Capabilities.</title>
        <authorList>
            <person name="Nagy L.G."/>
            <person name="Riley R."/>
            <person name="Tritt A."/>
            <person name="Adam C."/>
            <person name="Daum C."/>
            <person name="Floudas D."/>
            <person name="Sun H."/>
            <person name="Yadav J.S."/>
            <person name="Pangilinan J."/>
            <person name="Larsson K.H."/>
            <person name="Matsuura K."/>
            <person name="Barry K."/>
            <person name="Labutti K."/>
            <person name="Kuo R."/>
            <person name="Ohm R.A."/>
            <person name="Bhattacharya S.S."/>
            <person name="Shirouzu T."/>
            <person name="Yoshinaga Y."/>
            <person name="Martin F.M."/>
            <person name="Grigoriev I.V."/>
            <person name="Hibbett D.S."/>
        </authorList>
    </citation>
    <scope>NUCLEOTIDE SEQUENCE [LARGE SCALE GENOMIC DNA]</scope>
    <source>
        <strain evidence="10 11">TUFC12733</strain>
    </source>
</reference>
<evidence type="ECO:0000256" key="1">
    <source>
        <dbReference type="ARBA" id="ARBA00004141"/>
    </source>
</evidence>
<keyword evidence="6 8" id="KW-0472">Membrane</keyword>
<feature type="transmembrane region" description="Helical" evidence="8">
    <location>
        <begin position="58"/>
        <end position="83"/>
    </location>
</feature>
<protein>
    <submittedName>
        <fullName evidence="10">General substrate transporter</fullName>
    </submittedName>
</protein>
<dbReference type="PANTHER" id="PTHR48022">
    <property type="entry name" value="PLASTIDIC GLUCOSE TRANSPORTER 4"/>
    <property type="match status" value="1"/>
</dbReference>
<dbReference type="Pfam" id="PF00083">
    <property type="entry name" value="Sugar_tr"/>
    <property type="match status" value="1"/>
</dbReference>
<comment type="similarity">
    <text evidence="2">Belongs to the major facilitator superfamily. Sugar transporter (TC 2.A.1.1) family.</text>
</comment>
<evidence type="ECO:0000313" key="10">
    <source>
        <dbReference type="EMBL" id="KZO99824.1"/>
    </source>
</evidence>
<feature type="transmembrane region" description="Helical" evidence="8">
    <location>
        <begin position="372"/>
        <end position="396"/>
    </location>
</feature>
<dbReference type="Gene3D" id="1.20.1250.20">
    <property type="entry name" value="MFS general substrate transporter like domains"/>
    <property type="match status" value="1"/>
</dbReference>
<evidence type="ECO:0000256" key="6">
    <source>
        <dbReference type="ARBA" id="ARBA00023136"/>
    </source>
</evidence>
<gene>
    <name evidence="10" type="ORF">CALVIDRAFT_494756</name>
</gene>
<evidence type="ECO:0000313" key="11">
    <source>
        <dbReference type="Proteomes" id="UP000076738"/>
    </source>
</evidence>
<feature type="region of interest" description="Disordered" evidence="7">
    <location>
        <begin position="500"/>
        <end position="520"/>
    </location>
</feature>
<name>A0A167QJM3_CALVF</name>
<evidence type="ECO:0000256" key="7">
    <source>
        <dbReference type="SAM" id="MobiDB-lite"/>
    </source>
</evidence>
<dbReference type="GO" id="GO:0005351">
    <property type="term" value="F:carbohydrate:proton symporter activity"/>
    <property type="evidence" value="ECO:0007669"/>
    <property type="project" value="TreeGrafter"/>
</dbReference>
<evidence type="ECO:0000256" key="3">
    <source>
        <dbReference type="ARBA" id="ARBA00022448"/>
    </source>
</evidence>
<dbReference type="EMBL" id="KV417271">
    <property type="protein sequence ID" value="KZO99824.1"/>
    <property type="molecule type" value="Genomic_DNA"/>
</dbReference>
<evidence type="ECO:0000256" key="4">
    <source>
        <dbReference type="ARBA" id="ARBA00022692"/>
    </source>
</evidence>
<keyword evidence="3" id="KW-0813">Transport</keyword>
<dbReference type="GO" id="GO:0016020">
    <property type="term" value="C:membrane"/>
    <property type="evidence" value="ECO:0007669"/>
    <property type="project" value="UniProtKB-SubCell"/>
</dbReference>
<dbReference type="InterPro" id="IPR036259">
    <property type="entry name" value="MFS_trans_sf"/>
</dbReference>
<dbReference type="FunFam" id="1.20.1250.20:FF:000134">
    <property type="entry name" value="MFS sugar transporter protein"/>
    <property type="match status" value="1"/>
</dbReference>
<feature type="transmembrane region" description="Helical" evidence="8">
    <location>
        <begin position="309"/>
        <end position="330"/>
    </location>
</feature>
<evidence type="ECO:0000256" key="2">
    <source>
        <dbReference type="ARBA" id="ARBA00010992"/>
    </source>
</evidence>
<feature type="transmembrane region" description="Helical" evidence="8">
    <location>
        <begin position="337"/>
        <end position="360"/>
    </location>
</feature>
<comment type="subcellular location">
    <subcellularLocation>
        <location evidence="1">Membrane</location>
        <topology evidence="1">Multi-pass membrane protein</topology>
    </subcellularLocation>
</comment>
<feature type="domain" description="Major facilitator superfamily (MFS) profile" evidence="9">
    <location>
        <begin position="23"/>
        <end position="461"/>
    </location>
</feature>
<dbReference type="InterPro" id="IPR050360">
    <property type="entry name" value="MFS_Sugar_Transporters"/>
</dbReference>
<keyword evidence="4 8" id="KW-0812">Transmembrane</keyword>
<feature type="transmembrane region" description="Helical" evidence="8">
    <location>
        <begin position="438"/>
        <end position="457"/>
    </location>
</feature>
<feature type="compositionally biased region" description="Basic and acidic residues" evidence="7">
    <location>
        <begin position="500"/>
        <end position="514"/>
    </location>
</feature>
<organism evidence="10 11">
    <name type="scientific">Calocera viscosa (strain TUFC12733)</name>
    <dbReference type="NCBI Taxonomy" id="1330018"/>
    <lineage>
        <taxon>Eukaryota</taxon>
        <taxon>Fungi</taxon>
        <taxon>Dikarya</taxon>
        <taxon>Basidiomycota</taxon>
        <taxon>Agaricomycotina</taxon>
        <taxon>Dacrymycetes</taxon>
        <taxon>Dacrymycetales</taxon>
        <taxon>Dacrymycetaceae</taxon>
        <taxon>Calocera</taxon>
    </lineage>
</organism>
<sequence length="520" mass="57898">MVDVLPERKGWWNYRYLWRLNFALLSALLSQATGGYDGSLLNGLQSLPLWTNYFDHPAGARLGVLNVGISIGQSVSTIFAGFICDKFGRRIPLGVGCWIVIIGSILGAASTTFGMFLGARILVGFGDGLCQVASPTMLAELSHPSQRAQIQSMYAPSYPLGGIIAAWTTYATFTYTTTWSWRLPLALQGVFALIQFTCLLFSPESPRWLIANGQREKAIAVLVKHHANGDEDSELVKFEVSEIEEQISRDALMKSYSWLEFFKTKGNRRRFYTMLFFPLARQFTGSNLISYFLPLVLDSAGITNSKTQLIINGGVNICAFLFAITTFLYVDKFGRRPVLIIPMVLCIVSLVIWTIFSALIIESNYTRPNLGYGVVVMVFWFQGWIHVFDAAAEPYIQELSTFVLRSKIVVMWQFGQQVVGYISSFANPVAMGTLGWKYIILYVVLDCVYVAVMFAFFPETKGLSLEECALLFDGEEAIAHQHAAEAHAADAHFELHKAPLESDKSSKEEIDHAEFGGATV</sequence>
<evidence type="ECO:0000256" key="5">
    <source>
        <dbReference type="ARBA" id="ARBA00022989"/>
    </source>
</evidence>
<dbReference type="Proteomes" id="UP000076738">
    <property type="component" value="Unassembled WGS sequence"/>
</dbReference>
<accession>A0A167QJM3</accession>
<dbReference type="PROSITE" id="PS50850">
    <property type="entry name" value="MFS"/>
    <property type="match status" value="1"/>
</dbReference>
<dbReference type="InterPro" id="IPR020846">
    <property type="entry name" value="MFS_dom"/>
</dbReference>